<dbReference type="EMBL" id="GGEC01081707">
    <property type="protein sequence ID" value="MBX62191.1"/>
    <property type="molecule type" value="Transcribed_RNA"/>
</dbReference>
<organism evidence="2">
    <name type="scientific">Rhizophora mucronata</name>
    <name type="common">Asiatic mangrove</name>
    <dbReference type="NCBI Taxonomy" id="61149"/>
    <lineage>
        <taxon>Eukaryota</taxon>
        <taxon>Viridiplantae</taxon>
        <taxon>Streptophyta</taxon>
        <taxon>Embryophyta</taxon>
        <taxon>Tracheophyta</taxon>
        <taxon>Spermatophyta</taxon>
        <taxon>Magnoliopsida</taxon>
        <taxon>eudicotyledons</taxon>
        <taxon>Gunneridae</taxon>
        <taxon>Pentapetalae</taxon>
        <taxon>rosids</taxon>
        <taxon>fabids</taxon>
        <taxon>Malpighiales</taxon>
        <taxon>Rhizophoraceae</taxon>
        <taxon>Rhizophora</taxon>
    </lineage>
</organism>
<evidence type="ECO:0000256" key="1">
    <source>
        <dbReference type="SAM" id="Phobius"/>
    </source>
</evidence>
<keyword evidence="1" id="KW-0472">Membrane</keyword>
<dbReference type="AlphaFoldDB" id="A0A2P2Q5G0"/>
<feature type="transmembrane region" description="Helical" evidence="1">
    <location>
        <begin position="12"/>
        <end position="33"/>
    </location>
</feature>
<keyword evidence="1" id="KW-0812">Transmembrane</keyword>
<accession>A0A2P2Q5G0</accession>
<feature type="transmembrane region" description="Helical" evidence="1">
    <location>
        <begin position="39"/>
        <end position="57"/>
    </location>
</feature>
<reference evidence="2" key="1">
    <citation type="submission" date="2018-02" db="EMBL/GenBank/DDBJ databases">
        <title>Rhizophora mucronata_Transcriptome.</title>
        <authorList>
            <person name="Meera S.P."/>
            <person name="Sreeshan A."/>
            <person name="Augustine A."/>
        </authorList>
    </citation>
    <scope>NUCLEOTIDE SEQUENCE</scope>
    <source>
        <tissue evidence="2">Leaf</tissue>
    </source>
</reference>
<name>A0A2P2Q5G0_RHIMU</name>
<keyword evidence="1" id="KW-1133">Transmembrane helix</keyword>
<evidence type="ECO:0000313" key="2">
    <source>
        <dbReference type="EMBL" id="MBX62191.1"/>
    </source>
</evidence>
<proteinExistence type="predicted"/>
<sequence length="58" mass="6765">MLKKSGNFHSSLFCGYSRFVMLMVLDQTGTWVISFSFNWLFIVLFSSITSILNLFLYL</sequence>
<protein>
    <submittedName>
        <fullName evidence="2">Uncharacterized protein</fullName>
    </submittedName>
</protein>